<evidence type="ECO:0000256" key="3">
    <source>
        <dbReference type="ARBA" id="ARBA00022692"/>
    </source>
</evidence>
<feature type="transmembrane region" description="Helical" evidence="6">
    <location>
        <begin position="400"/>
        <end position="421"/>
    </location>
</feature>
<sequence length="558" mass="62948">MSKNPEINEAPEVVEMDVVKDHMNYDLVDREVAEYANATIVEVDEATSRRLKRLIDKRVMLVMVITYLVQTLDKGTMSYASIMGIQNDTHLVGQQVLSPPLAKFLRLMMLLLHLTKFLTVVVSTVLLVNHNIVHGHTSGGIAGNNPLMPRIHQVLAHLTYQQENYIIQRVPIAKWLSGNIILWGVALALQAAMKNFEGLIALRAFLGLFEAASQPTFTLLSSMWYTREEQGAAVTFWFMMNGLNQILGGLLAFCFSFIPSTSPISSWQALFMAYGIFTVLWGAFVGWWMPDSPMRAHCFTENDKKLMVERVRRNRTGLQNRKFRKNQLLEVFRDPQVYAIALIQLLLTIPSGGLGAFNNIIVKSFGFTTWQTQLLQMVSGAVQLTAMLGAVWIDRRFKQTILTMMASVVPTIAGVVVLITVPFAHNKRVGLLFAYYIMIAYWGCAGLAISIVTRNVAGQTKKSVVIACNFIFWAVGNSIGPQTFRSKDAPRYFPALATVLVCFVLLEVVLLALRTWYISQNKRRDRKVEHGEVAADTDFTHSFEDITDRENPNFRYVY</sequence>
<feature type="transmembrane region" description="Helical" evidence="6">
    <location>
        <begin position="270"/>
        <end position="289"/>
    </location>
</feature>
<gene>
    <name evidence="7" type="ORF">Aspvir_000012</name>
</gene>
<dbReference type="Proteomes" id="UP000710440">
    <property type="component" value="Unassembled WGS sequence"/>
</dbReference>
<evidence type="ECO:0000256" key="5">
    <source>
        <dbReference type="ARBA" id="ARBA00023136"/>
    </source>
</evidence>
<feature type="transmembrane region" description="Helical" evidence="6">
    <location>
        <begin position="105"/>
        <end position="128"/>
    </location>
</feature>
<proteinExistence type="predicted"/>
<protein>
    <recommendedName>
        <fullName evidence="9">Allantoate permease</fullName>
    </recommendedName>
</protein>
<feature type="transmembrane region" description="Helical" evidence="6">
    <location>
        <begin position="175"/>
        <end position="193"/>
    </location>
</feature>
<dbReference type="Pfam" id="PF07690">
    <property type="entry name" value="MFS_1"/>
    <property type="match status" value="1"/>
</dbReference>
<comment type="caution">
    <text evidence="7">The sequence shown here is derived from an EMBL/GenBank/DDBJ whole genome shotgun (WGS) entry which is preliminary data.</text>
</comment>
<feature type="transmembrane region" description="Helical" evidence="6">
    <location>
        <begin position="232"/>
        <end position="258"/>
    </location>
</feature>
<feature type="transmembrane region" description="Helical" evidence="6">
    <location>
        <begin position="464"/>
        <end position="480"/>
    </location>
</feature>
<dbReference type="PANTHER" id="PTHR43791">
    <property type="entry name" value="PERMEASE-RELATED"/>
    <property type="match status" value="1"/>
</dbReference>
<evidence type="ECO:0000313" key="7">
    <source>
        <dbReference type="EMBL" id="GIJ97906.1"/>
    </source>
</evidence>
<dbReference type="SUPFAM" id="SSF103473">
    <property type="entry name" value="MFS general substrate transporter"/>
    <property type="match status" value="1"/>
</dbReference>
<comment type="subcellular location">
    <subcellularLocation>
        <location evidence="1">Membrane</location>
        <topology evidence="1">Multi-pass membrane protein</topology>
    </subcellularLocation>
</comment>
<dbReference type="PANTHER" id="PTHR43791:SF63">
    <property type="entry name" value="HIGH AFFINITY CYSTEINE TRANSPORTER"/>
    <property type="match status" value="1"/>
</dbReference>
<feature type="transmembrane region" description="Helical" evidence="6">
    <location>
        <begin position="337"/>
        <end position="362"/>
    </location>
</feature>
<evidence type="ECO:0008006" key="9">
    <source>
        <dbReference type="Google" id="ProtNLM"/>
    </source>
</evidence>
<feature type="transmembrane region" description="Helical" evidence="6">
    <location>
        <begin position="492"/>
        <end position="517"/>
    </location>
</feature>
<accession>A0A9P3BLM8</accession>
<evidence type="ECO:0000256" key="4">
    <source>
        <dbReference type="ARBA" id="ARBA00022989"/>
    </source>
</evidence>
<keyword evidence="4 6" id="KW-1133">Transmembrane helix</keyword>
<evidence type="ECO:0000256" key="6">
    <source>
        <dbReference type="SAM" id="Phobius"/>
    </source>
</evidence>
<dbReference type="InterPro" id="IPR036259">
    <property type="entry name" value="MFS_trans_sf"/>
</dbReference>
<organism evidence="7 8">
    <name type="scientific">Aspergillus viridinutans</name>
    <dbReference type="NCBI Taxonomy" id="75553"/>
    <lineage>
        <taxon>Eukaryota</taxon>
        <taxon>Fungi</taxon>
        <taxon>Dikarya</taxon>
        <taxon>Ascomycota</taxon>
        <taxon>Pezizomycotina</taxon>
        <taxon>Eurotiomycetes</taxon>
        <taxon>Eurotiomycetidae</taxon>
        <taxon>Eurotiales</taxon>
        <taxon>Aspergillaceae</taxon>
        <taxon>Aspergillus</taxon>
        <taxon>Aspergillus subgen. Fumigati</taxon>
    </lineage>
</organism>
<dbReference type="GO" id="GO:0016020">
    <property type="term" value="C:membrane"/>
    <property type="evidence" value="ECO:0007669"/>
    <property type="project" value="UniProtKB-SubCell"/>
</dbReference>
<name>A0A9P3BLM8_ASPVI</name>
<dbReference type="GeneID" id="66927994"/>
<dbReference type="EMBL" id="BOPL01000001">
    <property type="protein sequence ID" value="GIJ97906.1"/>
    <property type="molecule type" value="Genomic_DNA"/>
</dbReference>
<dbReference type="RefSeq" id="XP_043121093.1">
    <property type="nucleotide sequence ID" value="XM_043265158.1"/>
</dbReference>
<keyword evidence="3 6" id="KW-0812">Transmembrane</keyword>
<keyword evidence="2" id="KW-0813">Transport</keyword>
<dbReference type="AlphaFoldDB" id="A0A9P3BLM8"/>
<keyword evidence="5 6" id="KW-0472">Membrane</keyword>
<dbReference type="OrthoDB" id="6730379at2759"/>
<keyword evidence="8" id="KW-1185">Reference proteome</keyword>
<feature type="transmembrane region" description="Helical" evidence="6">
    <location>
        <begin position="433"/>
        <end position="452"/>
    </location>
</feature>
<reference evidence="7 8" key="1">
    <citation type="submission" date="2021-02" db="EMBL/GenBank/DDBJ databases">
        <title>Pan-genome distribution and transcriptional activeness of fungal secondary metabolism genes in Aspergillus section Fumigati.</title>
        <authorList>
            <person name="Takahashi H."/>
            <person name="Umemura M."/>
            <person name="Ninomiya A."/>
            <person name="Kusuya Y."/>
            <person name="Urayama S."/>
            <person name="Shimizu M."/>
            <person name="Watanabe A."/>
            <person name="Kamei K."/>
            <person name="Yaguchi T."/>
            <person name="Hagiwara D."/>
        </authorList>
    </citation>
    <scope>NUCLEOTIDE SEQUENCE [LARGE SCALE GENOMIC DNA]</scope>
    <source>
        <strain evidence="7 8">IFM 47045</strain>
    </source>
</reference>
<evidence type="ECO:0000313" key="8">
    <source>
        <dbReference type="Proteomes" id="UP000710440"/>
    </source>
</evidence>
<dbReference type="InterPro" id="IPR011701">
    <property type="entry name" value="MFS"/>
</dbReference>
<dbReference type="GO" id="GO:0033229">
    <property type="term" value="F:cysteine transmembrane transporter activity"/>
    <property type="evidence" value="ECO:0007669"/>
    <property type="project" value="TreeGrafter"/>
</dbReference>
<dbReference type="Gene3D" id="1.20.1250.20">
    <property type="entry name" value="MFS general substrate transporter like domains"/>
    <property type="match status" value="1"/>
</dbReference>
<evidence type="ECO:0000256" key="2">
    <source>
        <dbReference type="ARBA" id="ARBA00022448"/>
    </source>
</evidence>
<evidence type="ECO:0000256" key="1">
    <source>
        <dbReference type="ARBA" id="ARBA00004141"/>
    </source>
</evidence>
<feature type="transmembrane region" description="Helical" evidence="6">
    <location>
        <begin position="199"/>
        <end position="220"/>
    </location>
</feature>